<protein>
    <recommendedName>
        <fullName evidence="3">DUF91 domain-containing protein</fullName>
    </recommendedName>
</protein>
<name>A0A7K1ST19_9SPHI</name>
<dbReference type="RefSeq" id="WP_157563877.1">
    <property type="nucleotide sequence ID" value="NZ_WPIK01000002.1"/>
</dbReference>
<evidence type="ECO:0008006" key="3">
    <source>
        <dbReference type="Google" id="ProtNLM"/>
    </source>
</evidence>
<evidence type="ECO:0000313" key="1">
    <source>
        <dbReference type="EMBL" id="MVN20397.1"/>
    </source>
</evidence>
<dbReference type="Gene3D" id="3.40.1350.10">
    <property type="match status" value="1"/>
</dbReference>
<dbReference type="GO" id="GO:0003676">
    <property type="term" value="F:nucleic acid binding"/>
    <property type="evidence" value="ECO:0007669"/>
    <property type="project" value="InterPro"/>
</dbReference>
<gene>
    <name evidence="1" type="ORF">GO621_02465</name>
</gene>
<comment type="caution">
    <text evidence="1">The sequence shown here is derived from an EMBL/GenBank/DDBJ whole genome shotgun (WGS) entry which is preliminary data.</text>
</comment>
<proteinExistence type="predicted"/>
<dbReference type="EMBL" id="WPIK01000002">
    <property type="protein sequence ID" value="MVN20397.1"/>
    <property type="molecule type" value="Genomic_DNA"/>
</dbReference>
<organism evidence="1 2">
    <name type="scientific">Mucilaginibacter arboris</name>
    <dbReference type="NCBI Taxonomy" id="2682090"/>
    <lineage>
        <taxon>Bacteria</taxon>
        <taxon>Pseudomonadati</taxon>
        <taxon>Bacteroidota</taxon>
        <taxon>Sphingobacteriia</taxon>
        <taxon>Sphingobacteriales</taxon>
        <taxon>Sphingobacteriaceae</taxon>
        <taxon>Mucilaginibacter</taxon>
    </lineage>
</organism>
<sequence>MSIKLFKQAYATQIDLEPKMFLTELHMEAFLIENPDILSISDINSKVEVIQTQIHIKGARNDSNGDGRLDMLIYIKGDKPDDEFLAVVELKKGKLEEAHLSQLHDYLRSLNSFEKKKEIFRVNNVDEKYLSKKLIGILIGSDIDSDLKAKFLAGNTIIDDVETFGMTLSRFVAKDINESYIISETFAKKASSFNRVRFPSWDEYEKQQRSNGIPDKILFIAKDVHNYFKYELDLADKDIKYTIRDFSLNNPNGKRVKVFAYCTLSQSSLKIYFTHLGASPNFANVKPHYKQYPNQYFVELKKDEDFNNDIKFLIKKSYTDILDRTIEN</sequence>
<dbReference type="AlphaFoldDB" id="A0A7K1ST19"/>
<reference evidence="1 2" key="1">
    <citation type="submission" date="2019-12" db="EMBL/GenBank/DDBJ databases">
        <title>Mucilaginibacter sp. HMF7410 genome sequencing and assembly.</title>
        <authorList>
            <person name="Kang H."/>
            <person name="Cha I."/>
            <person name="Kim H."/>
            <person name="Joh K."/>
        </authorList>
    </citation>
    <scope>NUCLEOTIDE SEQUENCE [LARGE SCALE GENOMIC DNA]</scope>
    <source>
        <strain evidence="1 2">HMF7410</strain>
    </source>
</reference>
<dbReference type="InterPro" id="IPR011856">
    <property type="entry name" value="tRNA_endonuc-like_dom_sf"/>
</dbReference>
<evidence type="ECO:0000313" key="2">
    <source>
        <dbReference type="Proteomes" id="UP000462014"/>
    </source>
</evidence>
<accession>A0A7K1ST19</accession>
<keyword evidence="2" id="KW-1185">Reference proteome</keyword>
<dbReference type="Proteomes" id="UP000462014">
    <property type="component" value="Unassembled WGS sequence"/>
</dbReference>